<gene>
    <name evidence="1" type="ORF">CJ030_MR3G009352</name>
</gene>
<reference evidence="1 2" key="1">
    <citation type="journal article" date="2019" name="Plant Biotechnol. J.">
        <title>The red bayberry genome and genetic basis of sex determination.</title>
        <authorList>
            <person name="Jia H.M."/>
            <person name="Jia H.J."/>
            <person name="Cai Q.L."/>
            <person name="Wang Y."/>
            <person name="Zhao H.B."/>
            <person name="Yang W.F."/>
            <person name="Wang G.Y."/>
            <person name="Li Y.H."/>
            <person name="Zhan D.L."/>
            <person name="Shen Y.T."/>
            <person name="Niu Q.F."/>
            <person name="Chang L."/>
            <person name="Qiu J."/>
            <person name="Zhao L."/>
            <person name="Xie H.B."/>
            <person name="Fu W.Y."/>
            <person name="Jin J."/>
            <person name="Li X.W."/>
            <person name="Jiao Y."/>
            <person name="Zhou C.C."/>
            <person name="Tu T."/>
            <person name="Chai C.Y."/>
            <person name="Gao J.L."/>
            <person name="Fan L.J."/>
            <person name="van de Weg E."/>
            <person name="Wang J.Y."/>
            <person name="Gao Z.S."/>
        </authorList>
    </citation>
    <scope>NUCLEOTIDE SEQUENCE [LARGE SCALE GENOMIC DNA]</scope>
    <source>
        <tissue evidence="1">Leaves</tissue>
    </source>
</reference>
<evidence type="ECO:0000313" key="2">
    <source>
        <dbReference type="Proteomes" id="UP000516437"/>
    </source>
</evidence>
<organism evidence="1 2">
    <name type="scientific">Morella rubra</name>
    <name type="common">Chinese bayberry</name>
    <dbReference type="NCBI Taxonomy" id="262757"/>
    <lineage>
        <taxon>Eukaryota</taxon>
        <taxon>Viridiplantae</taxon>
        <taxon>Streptophyta</taxon>
        <taxon>Embryophyta</taxon>
        <taxon>Tracheophyta</taxon>
        <taxon>Spermatophyta</taxon>
        <taxon>Magnoliopsida</taxon>
        <taxon>eudicotyledons</taxon>
        <taxon>Gunneridae</taxon>
        <taxon>Pentapetalae</taxon>
        <taxon>rosids</taxon>
        <taxon>fabids</taxon>
        <taxon>Fagales</taxon>
        <taxon>Myricaceae</taxon>
        <taxon>Morella</taxon>
    </lineage>
</organism>
<evidence type="ECO:0000313" key="1">
    <source>
        <dbReference type="EMBL" id="KAB1220698.1"/>
    </source>
</evidence>
<comment type="caution">
    <text evidence="1">The sequence shown here is derived from an EMBL/GenBank/DDBJ whole genome shotgun (WGS) entry which is preliminary data.</text>
</comment>
<dbReference type="AlphaFoldDB" id="A0A6A1WAH7"/>
<sequence length="108" mass="12053">MDSVWFARNRVVRKGEVPNAEVLARDTLRRNKEGSLSEAWAGKCVGSNPLQGECMAALMALQMAKEWAKECIMEGDSQMLYNHCTDTSYAPSPEIVEEVYVNPKIKAT</sequence>
<proteinExistence type="predicted"/>
<dbReference type="EMBL" id="RXIC02000021">
    <property type="protein sequence ID" value="KAB1220698.1"/>
    <property type="molecule type" value="Genomic_DNA"/>
</dbReference>
<keyword evidence="2" id="KW-1185">Reference proteome</keyword>
<dbReference type="Proteomes" id="UP000516437">
    <property type="component" value="Chromosome 3"/>
</dbReference>
<protein>
    <submittedName>
        <fullName evidence="1">Uncharacterized protein</fullName>
    </submittedName>
</protein>
<name>A0A6A1WAH7_9ROSI</name>
<accession>A0A6A1WAH7</accession>